<dbReference type="KEGG" id="sawl:NGM29_18595"/>
<evidence type="ECO:0000313" key="2">
    <source>
        <dbReference type="EMBL" id="UTF55703.1"/>
    </source>
</evidence>
<dbReference type="RefSeq" id="WP_254161003.1">
    <property type="nucleotide sequence ID" value="NZ_CP100356.1"/>
</dbReference>
<dbReference type="AlphaFoldDB" id="A0A9E7NER5"/>
<evidence type="ECO:0000313" key="3">
    <source>
        <dbReference type="Proteomes" id="UP001056855"/>
    </source>
</evidence>
<keyword evidence="3" id="KW-1185">Reference proteome</keyword>
<evidence type="ECO:0000256" key="1">
    <source>
        <dbReference type="SAM" id="MobiDB-lite"/>
    </source>
</evidence>
<geneLocation type="plasmid" evidence="2 3">
    <name>unnamed1</name>
</geneLocation>
<proteinExistence type="predicted"/>
<organism evidence="2 3">
    <name type="scientific">Natronosalvus rutilus</name>
    <dbReference type="NCBI Taxonomy" id="2953753"/>
    <lineage>
        <taxon>Archaea</taxon>
        <taxon>Methanobacteriati</taxon>
        <taxon>Methanobacteriota</taxon>
        <taxon>Stenosarchaea group</taxon>
        <taxon>Halobacteria</taxon>
        <taxon>Halobacteriales</taxon>
        <taxon>Natrialbaceae</taxon>
        <taxon>Natronosalvus</taxon>
    </lineage>
</organism>
<accession>A0A9E7NER5</accession>
<protein>
    <submittedName>
        <fullName evidence="2">Uncharacterized protein</fullName>
    </submittedName>
</protein>
<dbReference type="EMBL" id="CP100356">
    <property type="protein sequence ID" value="UTF55703.1"/>
    <property type="molecule type" value="Genomic_DNA"/>
</dbReference>
<dbReference type="GeneID" id="73292099"/>
<sequence>MTGKLDEMKWDIHPVDPILLNALAERDGDDSPALADDSSQALVREAFESAVDAESQDRFDEAAEGVQTGSHSIGDDQQDIIKAVVSSVRERLAANDVSVIVTHENSLSLSNEEALVYTFSMTREAEPLTRLDVSETVMDAMSKALDAINGQEWERAADELKDAVSAAQTISDSVITRTVRALCCHWAGADQQAIDLVGEAVSLDSNTWLPWLPGYSADADPAYATTDEFRADKYSVAAFLRLIAKVPEEATITPAIGYSMDGDIEWTTVDPSETCFPIRRLTSETFIRFQIEGPVDAFPAFQAYYIGLGIVDLEVNEIRDVLNVLEDGPTGERVTETVQFVQSGK</sequence>
<keyword evidence="2" id="KW-0614">Plasmid</keyword>
<feature type="region of interest" description="Disordered" evidence="1">
    <location>
        <begin position="53"/>
        <end position="73"/>
    </location>
</feature>
<name>A0A9E7NER5_9EURY</name>
<gene>
    <name evidence="2" type="ORF">NGM29_18595</name>
</gene>
<dbReference type="Proteomes" id="UP001056855">
    <property type="component" value="Plasmid unnamed1"/>
</dbReference>
<reference evidence="2" key="1">
    <citation type="submission" date="2022-06" db="EMBL/GenBank/DDBJ databases">
        <title>Diverse halophilic archaea isolated from saline environments.</title>
        <authorList>
            <person name="Cui H.-L."/>
        </authorList>
    </citation>
    <scope>NUCLEOTIDE SEQUENCE</scope>
    <source>
        <strain evidence="2">WLHS1</strain>
        <plasmid evidence="2">unnamed1</plasmid>
    </source>
</reference>